<dbReference type="CDD" id="cd00090">
    <property type="entry name" value="HTH_ARSR"/>
    <property type="match status" value="1"/>
</dbReference>
<keyword evidence="1" id="KW-0805">Transcription regulation</keyword>
<dbReference type="PROSITE" id="PS01117">
    <property type="entry name" value="HTH_MARR_1"/>
    <property type="match status" value="1"/>
</dbReference>
<accession>D2PR34</accession>
<dbReference type="SMART" id="SM00347">
    <property type="entry name" value="HTH_MARR"/>
    <property type="match status" value="1"/>
</dbReference>
<evidence type="ECO:0000259" key="4">
    <source>
        <dbReference type="PROSITE" id="PS50995"/>
    </source>
</evidence>
<dbReference type="InterPro" id="IPR039422">
    <property type="entry name" value="MarR/SlyA-like"/>
</dbReference>
<dbReference type="PANTHER" id="PTHR33164">
    <property type="entry name" value="TRANSCRIPTIONAL REGULATOR, MARR FAMILY"/>
    <property type="match status" value="1"/>
</dbReference>
<proteinExistence type="predicted"/>
<name>D2PR34_KRIFD</name>
<keyword evidence="2" id="KW-0238">DNA-binding</keyword>
<evidence type="ECO:0000256" key="1">
    <source>
        <dbReference type="ARBA" id="ARBA00023015"/>
    </source>
</evidence>
<reference evidence="6" key="1">
    <citation type="submission" date="2009-09" db="EMBL/GenBank/DDBJ databases">
        <title>The complete genome of Kribbella flavida DSM 17836.</title>
        <authorList>
            <consortium name="US DOE Joint Genome Institute (JGI-PGF)"/>
            <person name="Lucas S."/>
            <person name="Copeland A."/>
            <person name="Lapidus A."/>
            <person name="Glavina del Rio T."/>
            <person name="Dalin E."/>
            <person name="Tice H."/>
            <person name="Bruce D."/>
            <person name="Goodwin L."/>
            <person name="Pitluck S."/>
            <person name="Kyrpides N."/>
            <person name="Mavromatis K."/>
            <person name="Ivanova N."/>
            <person name="Saunders E."/>
            <person name="Brettin T."/>
            <person name="Detter J.C."/>
            <person name="Han C."/>
            <person name="Larimer F."/>
            <person name="Land M."/>
            <person name="Hauser L."/>
            <person name="Markowitz V."/>
            <person name="Cheng J.-F."/>
            <person name="Hugenholtz P."/>
            <person name="Woyke T."/>
            <person name="Wu D."/>
            <person name="Pukall R."/>
            <person name="Klenk H.-P."/>
            <person name="Eisen J.A."/>
        </authorList>
    </citation>
    <scope>NUCLEOTIDE SEQUENCE [LARGE SCALE GENOMIC DNA]</scope>
    <source>
        <strain evidence="6">DSM 17836 / JCM 10339 / NBRC 14399</strain>
    </source>
</reference>
<dbReference type="HOGENOM" id="CLU_083287_7_1_11"/>
<evidence type="ECO:0000256" key="2">
    <source>
        <dbReference type="ARBA" id="ARBA00023125"/>
    </source>
</evidence>
<dbReference type="Gene3D" id="1.10.10.10">
    <property type="entry name" value="Winged helix-like DNA-binding domain superfamily/Winged helix DNA-binding domain"/>
    <property type="match status" value="1"/>
</dbReference>
<dbReference type="SUPFAM" id="SSF46785">
    <property type="entry name" value="Winged helix' DNA-binding domain"/>
    <property type="match status" value="1"/>
</dbReference>
<dbReference type="AlphaFoldDB" id="D2PR34"/>
<dbReference type="InterPro" id="IPR036390">
    <property type="entry name" value="WH_DNA-bd_sf"/>
</dbReference>
<dbReference type="EMBL" id="CP001736">
    <property type="protein sequence ID" value="ADB32982.1"/>
    <property type="molecule type" value="Genomic_DNA"/>
</dbReference>
<dbReference type="InterPro" id="IPR023187">
    <property type="entry name" value="Tscrpt_reg_MarR-type_CS"/>
</dbReference>
<evidence type="ECO:0000256" key="3">
    <source>
        <dbReference type="ARBA" id="ARBA00023163"/>
    </source>
</evidence>
<dbReference type="InterPro" id="IPR000835">
    <property type="entry name" value="HTH_MarR-typ"/>
</dbReference>
<dbReference type="eggNOG" id="COG1846">
    <property type="taxonomic scope" value="Bacteria"/>
</dbReference>
<evidence type="ECO:0000313" key="5">
    <source>
        <dbReference type="EMBL" id="ADB32982.1"/>
    </source>
</evidence>
<sequence>MTDFDPASADLSLSSLFTGWALSDEIQRRLAGDGFGDARFADGVIFQHLVPKPLTIGELAKRLEVSQQAASKAVADLEKRGYLSRASDPADGRARLVGLTARGDAVIAAARRHRAELETELREKFGADRLEAARRLLLDVLRHLDADAPVRSRRVRPPR</sequence>
<keyword evidence="3" id="KW-0804">Transcription</keyword>
<keyword evidence="6" id="KW-1185">Reference proteome</keyword>
<dbReference type="Pfam" id="PF12802">
    <property type="entry name" value="MarR_2"/>
    <property type="match status" value="1"/>
</dbReference>
<organism evidence="5 6">
    <name type="scientific">Kribbella flavida (strain DSM 17836 / JCM 10339 / NBRC 14399)</name>
    <dbReference type="NCBI Taxonomy" id="479435"/>
    <lineage>
        <taxon>Bacteria</taxon>
        <taxon>Bacillati</taxon>
        <taxon>Actinomycetota</taxon>
        <taxon>Actinomycetes</taxon>
        <taxon>Propionibacteriales</taxon>
        <taxon>Kribbellaceae</taxon>
        <taxon>Kribbella</taxon>
    </lineage>
</organism>
<protein>
    <submittedName>
        <fullName evidence="5">Transcriptional regulator, MarR family</fullName>
    </submittedName>
</protein>
<dbReference type="STRING" id="479435.Kfla_3930"/>
<dbReference type="PRINTS" id="PR00598">
    <property type="entry name" value="HTHMARR"/>
</dbReference>
<dbReference type="InterPro" id="IPR011991">
    <property type="entry name" value="ArsR-like_HTH"/>
</dbReference>
<gene>
    <name evidence="5" type="ordered locus">Kfla_3930</name>
</gene>
<dbReference type="PANTHER" id="PTHR33164:SF99">
    <property type="entry name" value="MARR FAMILY REGULATORY PROTEIN"/>
    <property type="match status" value="1"/>
</dbReference>
<dbReference type="GO" id="GO:0006950">
    <property type="term" value="P:response to stress"/>
    <property type="evidence" value="ECO:0007669"/>
    <property type="project" value="TreeGrafter"/>
</dbReference>
<dbReference type="GO" id="GO:0003677">
    <property type="term" value="F:DNA binding"/>
    <property type="evidence" value="ECO:0007669"/>
    <property type="project" value="UniProtKB-KW"/>
</dbReference>
<dbReference type="GO" id="GO:0003700">
    <property type="term" value="F:DNA-binding transcription factor activity"/>
    <property type="evidence" value="ECO:0007669"/>
    <property type="project" value="InterPro"/>
</dbReference>
<reference evidence="5 6" key="2">
    <citation type="journal article" date="2010" name="Stand. Genomic Sci.">
        <title>Complete genome sequence of Kribbella flavida type strain (IFO 14399).</title>
        <authorList>
            <person name="Pukall R."/>
            <person name="Lapidus A."/>
            <person name="Glavina Del Rio T."/>
            <person name="Copeland A."/>
            <person name="Tice H."/>
            <person name="Cheng J.-F."/>
            <person name="Lucas S."/>
            <person name="Chen F."/>
            <person name="Nolan M."/>
            <person name="LaButti K."/>
            <person name="Pati A."/>
            <person name="Ivanova N."/>
            <person name="Mavrommatis K."/>
            <person name="Mikhailova N."/>
            <person name="Pitluck S."/>
            <person name="Bruce D."/>
            <person name="Goodwin L."/>
            <person name="Land M."/>
            <person name="Hauser L."/>
            <person name="Chang Y.-J."/>
            <person name="Jeffries C.D."/>
            <person name="Chen A."/>
            <person name="Palaniappan K."/>
            <person name="Chain P."/>
            <person name="Rohde M."/>
            <person name="Goeker M."/>
            <person name="Bristow J."/>
            <person name="Eisen J.A."/>
            <person name="Markowitz V."/>
            <person name="Hugenholtz P."/>
            <person name="Kyrpides N.C."/>
            <person name="Klenk H.-P."/>
            <person name="Brettin T."/>
        </authorList>
    </citation>
    <scope>NUCLEOTIDE SEQUENCE [LARGE SCALE GENOMIC DNA]</scope>
    <source>
        <strain evidence="6">DSM 17836 / JCM 10339 / NBRC 14399</strain>
    </source>
</reference>
<dbReference type="KEGG" id="kfl:Kfla_3930"/>
<dbReference type="Proteomes" id="UP000007967">
    <property type="component" value="Chromosome"/>
</dbReference>
<dbReference type="InterPro" id="IPR036388">
    <property type="entry name" value="WH-like_DNA-bd_sf"/>
</dbReference>
<evidence type="ECO:0000313" key="6">
    <source>
        <dbReference type="Proteomes" id="UP000007967"/>
    </source>
</evidence>
<feature type="domain" description="HTH marR-type" evidence="4">
    <location>
        <begin position="1"/>
        <end position="142"/>
    </location>
</feature>
<dbReference type="PROSITE" id="PS50995">
    <property type="entry name" value="HTH_MARR_2"/>
    <property type="match status" value="1"/>
</dbReference>
<dbReference type="RefSeq" id="WP_012921538.1">
    <property type="nucleotide sequence ID" value="NC_013729.1"/>
</dbReference>